<reference evidence="1" key="1">
    <citation type="submission" date="2021-01" db="EMBL/GenBank/DDBJ databases">
        <authorList>
            <person name="Corre E."/>
            <person name="Pelletier E."/>
            <person name="Niang G."/>
            <person name="Scheremetjew M."/>
            <person name="Finn R."/>
            <person name="Kale V."/>
            <person name="Holt S."/>
            <person name="Cochrane G."/>
            <person name="Meng A."/>
            <person name="Brown T."/>
            <person name="Cohen L."/>
        </authorList>
    </citation>
    <scope>NUCLEOTIDE SEQUENCE</scope>
    <source>
        <strain evidence="1">CCMP441</strain>
    </source>
</reference>
<gene>
    <name evidence="1" type="ORF">HAND1043_LOCUS15721</name>
</gene>
<accession>A0A7S0U274</accession>
<evidence type="ECO:0000313" key="1">
    <source>
        <dbReference type="EMBL" id="CAD8749224.1"/>
    </source>
</evidence>
<dbReference type="AlphaFoldDB" id="A0A7S0U274"/>
<dbReference type="EMBL" id="HBFK01025747">
    <property type="protein sequence ID" value="CAD8749224.1"/>
    <property type="molecule type" value="Transcribed_RNA"/>
</dbReference>
<protein>
    <submittedName>
        <fullName evidence="1">Uncharacterized protein</fullName>
    </submittedName>
</protein>
<organism evidence="1">
    <name type="scientific">Hemiselmis andersenii</name>
    <name type="common">Cryptophyte alga</name>
    <dbReference type="NCBI Taxonomy" id="464988"/>
    <lineage>
        <taxon>Eukaryota</taxon>
        <taxon>Cryptophyceae</taxon>
        <taxon>Cryptomonadales</taxon>
        <taxon>Hemiselmidaceae</taxon>
        <taxon>Hemiselmis</taxon>
    </lineage>
</organism>
<name>A0A7S0U274_HEMAN</name>
<proteinExistence type="predicted"/>
<sequence>MLDKFFKRLGLTPDDSKDVVGGVWLGQLLHQDKLYPLTDYSVRIELIDDAHKDQVASTKESPPARVLGASSWLSTGNVAQWNAFLPLLCDSGQQQISVSKASLRISIYEDGVFTPETLLAVASLSCKDRQDAIGAPIRLTKNSRKSL</sequence>